<name>A0A645AVB6_9ZZZZ</name>
<protein>
    <submittedName>
        <fullName evidence="1">Uncharacterized protein</fullName>
    </submittedName>
</protein>
<comment type="caution">
    <text evidence="1">The sequence shown here is derived from an EMBL/GenBank/DDBJ whole genome shotgun (WGS) entry which is preliminary data.</text>
</comment>
<evidence type="ECO:0000313" key="1">
    <source>
        <dbReference type="EMBL" id="MPM54843.1"/>
    </source>
</evidence>
<organism evidence="1">
    <name type="scientific">bioreactor metagenome</name>
    <dbReference type="NCBI Taxonomy" id="1076179"/>
    <lineage>
        <taxon>unclassified sequences</taxon>
        <taxon>metagenomes</taxon>
        <taxon>ecological metagenomes</taxon>
    </lineage>
</organism>
<reference evidence="1" key="1">
    <citation type="submission" date="2019-08" db="EMBL/GenBank/DDBJ databases">
        <authorList>
            <person name="Kucharzyk K."/>
            <person name="Murdoch R.W."/>
            <person name="Higgins S."/>
            <person name="Loffler F."/>
        </authorList>
    </citation>
    <scope>NUCLEOTIDE SEQUENCE</scope>
</reference>
<dbReference type="EMBL" id="VSSQ01014991">
    <property type="protein sequence ID" value="MPM54843.1"/>
    <property type="molecule type" value="Genomic_DNA"/>
</dbReference>
<accession>A0A645AVB6</accession>
<dbReference type="AlphaFoldDB" id="A0A645AVB6"/>
<gene>
    <name evidence="1" type="ORF">SDC9_101625</name>
</gene>
<sequence length="87" mass="9924">MRQFDFFACTGHKNIHSGFEFTGADPHDSNPVPVSRIHICLDLEDEAGEIFVSRFNDLVRYCHMLTWARSKIHKGIKECLNAEASQS</sequence>
<proteinExistence type="predicted"/>